<dbReference type="EMBL" id="CP025704">
    <property type="protein sequence ID" value="AUN97133.1"/>
    <property type="molecule type" value="Genomic_DNA"/>
</dbReference>
<evidence type="ECO:0000313" key="6">
    <source>
        <dbReference type="Proteomes" id="UP000235584"/>
    </source>
</evidence>
<dbReference type="PANTHER" id="PTHR30537">
    <property type="entry name" value="HTH-TYPE TRANSCRIPTIONAL REGULATOR"/>
    <property type="match status" value="1"/>
</dbReference>
<dbReference type="FunFam" id="3.40.190.290:FF:000001">
    <property type="entry name" value="Transcriptional regulator, LysR family"/>
    <property type="match status" value="1"/>
</dbReference>
<comment type="similarity">
    <text evidence="1">Belongs to the LysR transcriptional regulatory family.</text>
</comment>
<protein>
    <submittedName>
        <fullName evidence="5">LysR family transcriptional regulator</fullName>
    </submittedName>
</protein>
<dbReference type="GO" id="GO:0003700">
    <property type="term" value="F:DNA-binding transcription factor activity"/>
    <property type="evidence" value="ECO:0007669"/>
    <property type="project" value="InterPro"/>
</dbReference>
<dbReference type="GO" id="GO:0006351">
    <property type="term" value="P:DNA-templated transcription"/>
    <property type="evidence" value="ECO:0007669"/>
    <property type="project" value="TreeGrafter"/>
</dbReference>
<dbReference type="RefSeq" id="WP_102242428.1">
    <property type="nucleotide sequence ID" value="NZ_CP025704.1"/>
</dbReference>
<dbReference type="Pfam" id="PF03466">
    <property type="entry name" value="LysR_substrate"/>
    <property type="match status" value="1"/>
</dbReference>
<keyword evidence="6" id="KW-1185">Reference proteome</keyword>
<accession>A0A2K9NNQ5</accession>
<dbReference type="SUPFAM" id="SSF46785">
    <property type="entry name" value="Winged helix' DNA-binding domain"/>
    <property type="match status" value="1"/>
</dbReference>
<dbReference type="Gene3D" id="1.10.10.10">
    <property type="entry name" value="Winged helix-like DNA-binding domain superfamily/Winged helix DNA-binding domain"/>
    <property type="match status" value="1"/>
</dbReference>
<evidence type="ECO:0000256" key="2">
    <source>
        <dbReference type="ARBA" id="ARBA00023015"/>
    </source>
</evidence>
<dbReference type="InterPro" id="IPR036388">
    <property type="entry name" value="WH-like_DNA-bd_sf"/>
</dbReference>
<dbReference type="InterPro" id="IPR058163">
    <property type="entry name" value="LysR-type_TF_proteobact-type"/>
</dbReference>
<proteinExistence type="inferred from homology"/>
<dbReference type="CDD" id="cd08472">
    <property type="entry name" value="PBP2_CrgA_like_3"/>
    <property type="match status" value="1"/>
</dbReference>
<dbReference type="PROSITE" id="PS50931">
    <property type="entry name" value="HTH_LYSR"/>
    <property type="match status" value="1"/>
</dbReference>
<organism evidence="5 6">
    <name type="scientific">Bacteriovorax stolpii</name>
    <name type="common">Bdellovibrio stolpii</name>
    <dbReference type="NCBI Taxonomy" id="960"/>
    <lineage>
        <taxon>Bacteria</taxon>
        <taxon>Pseudomonadati</taxon>
        <taxon>Bdellovibrionota</taxon>
        <taxon>Bacteriovoracia</taxon>
        <taxon>Bacteriovoracales</taxon>
        <taxon>Bacteriovoracaceae</taxon>
        <taxon>Bacteriovorax</taxon>
    </lineage>
</organism>
<dbReference type="FunFam" id="1.10.10.10:FF:000001">
    <property type="entry name" value="LysR family transcriptional regulator"/>
    <property type="match status" value="1"/>
</dbReference>
<reference evidence="5 6" key="1">
    <citation type="submission" date="2018-01" db="EMBL/GenBank/DDBJ databases">
        <title>Complete genome sequence of Bacteriovorax stolpii DSM12778.</title>
        <authorList>
            <person name="Tang B."/>
            <person name="Chang J."/>
        </authorList>
    </citation>
    <scope>NUCLEOTIDE SEQUENCE [LARGE SCALE GENOMIC DNA]</scope>
    <source>
        <strain evidence="5 6">DSM 12778</strain>
    </source>
</reference>
<dbReference type="Proteomes" id="UP000235584">
    <property type="component" value="Chromosome"/>
</dbReference>
<evidence type="ECO:0000256" key="3">
    <source>
        <dbReference type="ARBA" id="ARBA00023125"/>
    </source>
</evidence>
<gene>
    <name evidence="5" type="ORF">C0V70_03215</name>
</gene>
<keyword evidence="2" id="KW-0805">Transcription regulation</keyword>
<evidence type="ECO:0000256" key="1">
    <source>
        <dbReference type="ARBA" id="ARBA00009437"/>
    </source>
</evidence>
<name>A0A2K9NNQ5_BACTC</name>
<keyword evidence="4" id="KW-0804">Transcription</keyword>
<dbReference type="PRINTS" id="PR00039">
    <property type="entry name" value="HTHLYSR"/>
</dbReference>
<dbReference type="PANTHER" id="PTHR30537:SF72">
    <property type="entry name" value="LYSR FAMILY TRANSCRIPTIONAL REGULATOR"/>
    <property type="match status" value="1"/>
</dbReference>
<dbReference type="InterPro" id="IPR005119">
    <property type="entry name" value="LysR_subst-bd"/>
</dbReference>
<evidence type="ECO:0000313" key="5">
    <source>
        <dbReference type="EMBL" id="AUN97133.1"/>
    </source>
</evidence>
<sequence>MDRFYSMQIFVRVAELNSFTKAAESLGLPKASVSTYVQQLESQVGTRLFHRTTRNVQLTNDGLAFYERCKDLLMDVEETEGMFRDEGLGVKGRIRVDMPVALSRNVVIPRLPEFLKENPQVELEISSTDRRVDLIQEGFDCVVRVGNLADSGLIARPIGEMKVINCASPQYLKKYGTPKKLEDLSGHLLVHYTLTLGGRPFGFEYFEDGKYKTMKMKGTITVNSTEAYQSACLSGLGIIQAPEVGLRDLIKKQKLQEILPKIISEPMPVSIVYPNRRNLPRRVKVFMDWLDDVIKDYINH</sequence>
<dbReference type="InterPro" id="IPR036390">
    <property type="entry name" value="WH_DNA-bd_sf"/>
</dbReference>
<keyword evidence="3" id="KW-0238">DNA-binding</keyword>
<dbReference type="KEGG" id="bsto:C0V70_03215"/>
<evidence type="ECO:0000256" key="4">
    <source>
        <dbReference type="ARBA" id="ARBA00023163"/>
    </source>
</evidence>
<dbReference type="AlphaFoldDB" id="A0A2K9NNQ5"/>
<dbReference type="Gene3D" id="3.40.190.290">
    <property type="match status" value="1"/>
</dbReference>
<dbReference type="Pfam" id="PF00126">
    <property type="entry name" value="HTH_1"/>
    <property type="match status" value="1"/>
</dbReference>
<dbReference type="SUPFAM" id="SSF53850">
    <property type="entry name" value="Periplasmic binding protein-like II"/>
    <property type="match status" value="1"/>
</dbReference>
<dbReference type="GO" id="GO:0043565">
    <property type="term" value="F:sequence-specific DNA binding"/>
    <property type="evidence" value="ECO:0007669"/>
    <property type="project" value="TreeGrafter"/>
</dbReference>
<dbReference type="InterPro" id="IPR000847">
    <property type="entry name" value="LysR_HTH_N"/>
</dbReference>